<evidence type="ECO:0000313" key="1">
    <source>
        <dbReference type="EMBL" id="MBB6103171.1"/>
    </source>
</evidence>
<protein>
    <submittedName>
        <fullName evidence="1">Uncharacterized protein</fullName>
    </submittedName>
</protein>
<gene>
    <name evidence="1" type="ORF">F4827_003026</name>
</gene>
<name>A0A7W9TXE6_9BURK</name>
<evidence type="ECO:0000313" key="2">
    <source>
        <dbReference type="Proteomes" id="UP000571554"/>
    </source>
</evidence>
<sequence length="41" mass="4760">METRGKDGEKPRNAMTSLMNIAIRYDTDTFDVPPLSRKRFT</sequence>
<accession>A0A7W9TXE6</accession>
<dbReference type="Proteomes" id="UP000571554">
    <property type="component" value="Unassembled WGS sequence"/>
</dbReference>
<organism evidence="1 2">
    <name type="scientific">Paraburkholderia bannensis</name>
    <dbReference type="NCBI Taxonomy" id="765414"/>
    <lineage>
        <taxon>Bacteria</taxon>
        <taxon>Pseudomonadati</taxon>
        <taxon>Pseudomonadota</taxon>
        <taxon>Betaproteobacteria</taxon>
        <taxon>Burkholderiales</taxon>
        <taxon>Burkholderiaceae</taxon>
        <taxon>Paraburkholderia</taxon>
    </lineage>
</organism>
<dbReference type="AlphaFoldDB" id="A0A7W9TXE6"/>
<keyword evidence="2" id="KW-1185">Reference proteome</keyword>
<dbReference type="EMBL" id="JACHBW010000008">
    <property type="protein sequence ID" value="MBB6103171.1"/>
    <property type="molecule type" value="Genomic_DNA"/>
</dbReference>
<proteinExistence type="predicted"/>
<reference evidence="1 2" key="1">
    <citation type="submission" date="2020-08" db="EMBL/GenBank/DDBJ databases">
        <title>Above-ground endophytic microbial communities from plants in different locations in the United States.</title>
        <authorList>
            <person name="Frank C."/>
        </authorList>
    </citation>
    <scope>NUCLEOTIDE SEQUENCE [LARGE SCALE GENOMIC DNA]</scope>
    <source>
        <strain evidence="1 2">WP4_2_2</strain>
    </source>
</reference>
<comment type="caution">
    <text evidence="1">The sequence shown here is derived from an EMBL/GenBank/DDBJ whole genome shotgun (WGS) entry which is preliminary data.</text>
</comment>